<organism evidence="1 2">
    <name type="scientific">Paraconexibacter algicola</name>
    <dbReference type="NCBI Taxonomy" id="2133960"/>
    <lineage>
        <taxon>Bacteria</taxon>
        <taxon>Bacillati</taxon>
        <taxon>Actinomycetota</taxon>
        <taxon>Thermoleophilia</taxon>
        <taxon>Solirubrobacterales</taxon>
        <taxon>Paraconexibacteraceae</taxon>
        <taxon>Paraconexibacter</taxon>
    </lineage>
</organism>
<proteinExistence type="predicted"/>
<accession>A0A2T4UIT0</accession>
<evidence type="ECO:0000313" key="2">
    <source>
        <dbReference type="Proteomes" id="UP000240739"/>
    </source>
</evidence>
<evidence type="ECO:0000313" key="1">
    <source>
        <dbReference type="EMBL" id="PTL59142.1"/>
    </source>
</evidence>
<sequence length="80" mass="9050">MNSLTLQLVFEGLPDGRVPKAQRWGYAGARRAGVSDVEHAEISNWAGHVDRWKEAVEQSNSFKVLDRLRVDHFTITQSDV</sequence>
<dbReference type="OrthoDB" id="9950467at2"/>
<protein>
    <submittedName>
        <fullName evidence="1">Uncharacterized protein</fullName>
    </submittedName>
</protein>
<dbReference type="Proteomes" id="UP000240739">
    <property type="component" value="Unassembled WGS sequence"/>
</dbReference>
<reference evidence="1 2" key="1">
    <citation type="submission" date="2018-03" db="EMBL/GenBank/DDBJ databases">
        <title>Aquarubrobacter algicola gen. nov., sp. nov., a novel actinobacterium isolated from shallow eutrophic lake during the end of cyanobacterial harmful algal blooms.</title>
        <authorList>
            <person name="Chun S.J."/>
        </authorList>
    </citation>
    <scope>NUCLEOTIDE SEQUENCE [LARGE SCALE GENOMIC DNA]</scope>
    <source>
        <strain evidence="1 2">Seoho-28</strain>
    </source>
</reference>
<comment type="caution">
    <text evidence="1">The sequence shown here is derived from an EMBL/GenBank/DDBJ whole genome shotgun (WGS) entry which is preliminary data.</text>
</comment>
<dbReference type="EMBL" id="PYYB01000001">
    <property type="protein sequence ID" value="PTL59142.1"/>
    <property type="molecule type" value="Genomic_DNA"/>
</dbReference>
<dbReference type="RefSeq" id="WP_107567578.1">
    <property type="nucleotide sequence ID" value="NZ_PYYB01000001.1"/>
</dbReference>
<gene>
    <name evidence="1" type="ORF">C7Y72_05500</name>
</gene>
<name>A0A2T4UIT0_9ACTN</name>
<dbReference type="AlphaFoldDB" id="A0A2T4UIT0"/>
<keyword evidence="2" id="KW-1185">Reference proteome</keyword>